<dbReference type="GO" id="GO:0004527">
    <property type="term" value="F:exonuclease activity"/>
    <property type="evidence" value="ECO:0007669"/>
    <property type="project" value="UniProtKB-KW"/>
</dbReference>
<protein>
    <submittedName>
        <fullName evidence="6">RNA exonuclease, putative</fullName>
    </submittedName>
</protein>
<organism evidence="6 7">
    <name type="scientific">Penicillium digitatum (strain Pd1 / CECT 20795)</name>
    <name type="common">Green mold</name>
    <dbReference type="NCBI Taxonomy" id="1170230"/>
    <lineage>
        <taxon>Eukaryota</taxon>
        <taxon>Fungi</taxon>
        <taxon>Dikarya</taxon>
        <taxon>Ascomycota</taxon>
        <taxon>Pezizomycotina</taxon>
        <taxon>Eurotiomycetes</taxon>
        <taxon>Eurotiomycetidae</taxon>
        <taxon>Eurotiales</taxon>
        <taxon>Aspergillaceae</taxon>
        <taxon>Penicillium</taxon>
    </lineage>
</organism>
<dbReference type="AlphaFoldDB" id="K9GJN9"/>
<feature type="region of interest" description="Disordered" evidence="4">
    <location>
        <begin position="296"/>
        <end position="331"/>
    </location>
</feature>
<evidence type="ECO:0000256" key="3">
    <source>
        <dbReference type="ARBA" id="ARBA00022839"/>
    </source>
</evidence>
<feature type="compositionally biased region" description="Basic residues" evidence="4">
    <location>
        <begin position="306"/>
        <end position="331"/>
    </location>
</feature>
<keyword evidence="1" id="KW-0540">Nuclease</keyword>
<dbReference type="SUPFAM" id="SSF53098">
    <property type="entry name" value="Ribonuclease H-like"/>
    <property type="match status" value="1"/>
</dbReference>
<dbReference type="SMART" id="SM00479">
    <property type="entry name" value="EXOIII"/>
    <property type="match status" value="1"/>
</dbReference>
<dbReference type="PANTHER" id="PTHR12801">
    <property type="entry name" value="RNA EXONUCLEASE REXO1 / RECO3 FAMILY MEMBER-RELATED"/>
    <property type="match status" value="1"/>
</dbReference>
<reference evidence="7" key="1">
    <citation type="journal article" date="2012" name="BMC Genomics">
        <title>Genome sequence of the necrotrophic fungus Penicillium digitatum, the main postharvest pathogen of citrus.</title>
        <authorList>
            <person name="Marcet-Houben M."/>
            <person name="Ballester A.-R."/>
            <person name="de la Fuente B."/>
            <person name="Harries E."/>
            <person name="Marcos J.F."/>
            <person name="Gonzalez-Candelas L."/>
            <person name="Gabaldon T."/>
        </authorList>
    </citation>
    <scope>NUCLEOTIDE SEQUENCE [LARGE SCALE GENOMIC DNA]</scope>
    <source>
        <strain evidence="7">Pd1 / CECT 20795</strain>
    </source>
</reference>
<dbReference type="GeneID" id="26229308"/>
<sequence length="331" mass="36450">MQLSAPGGTTSSTPATNTTTPSLFIPPTTSIPTFSLVYHNTKHRWADLEPLEQTLILKYLLGRCHTQQRLHCQGYNTPKTIDTTPCLKRGEPHQAHTCTRSPTHRKAIVMGCKIIETTLCTSELAFITAIDFLTGEVLINSYVAPTAPVTNWLTPVSGITPEKMDAAVTNGKAFRSNVDARHALQTFLNCDTVLIGHALHHDLRTLDLIHGRIVDTSVVTAEAVFSNFAAKTVLPRVWELKALAQELIGIEIQTSAEGHHSLEDVLATREILIWCLRGPGCLKAWAEKSRSSYEILKQQRGEQKKNVRKKGKKAGRHSSGRGNGKKKPVAK</sequence>
<dbReference type="GO" id="GO:0005634">
    <property type="term" value="C:nucleus"/>
    <property type="evidence" value="ECO:0007669"/>
    <property type="project" value="TreeGrafter"/>
</dbReference>
<evidence type="ECO:0000256" key="1">
    <source>
        <dbReference type="ARBA" id="ARBA00022722"/>
    </source>
</evidence>
<dbReference type="PANTHER" id="PTHR12801:SF114">
    <property type="entry name" value="EXONUCLEASE, PUTATIVE (AFU_ORTHOLOGUE AFUA_7G00870)-RELATED"/>
    <property type="match status" value="1"/>
</dbReference>
<dbReference type="InterPro" id="IPR047021">
    <property type="entry name" value="REXO1/3/4-like"/>
</dbReference>
<dbReference type="KEGG" id="pdp:PDIP_09850"/>
<comment type="caution">
    <text evidence="6">The sequence shown here is derived from an EMBL/GenBank/DDBJ whole genome shotgun (WGS) entry which is preliminary data.</text>
</comment>
<keyword evidence="2" id="KW-0378">Hydrolase</keyword>
<dbReference type="GO" id="GO:0006364">
    <property type="term" value="P:rRNA processing"/>
    <property type="evidence" value="ECO:0007669"/>
    <property type="project" value="TreeGrafter"/>
</dbReference>
<dbReference type="HOGENOM" id="CLU_036102_1_0_1"/>
<evidence type="ECO:0000313" key="7">
    <source>
        <dbReference type="Proteomes" id="UP000009886"/>
    </source>
</evidence>
<dbReference type="InterPro" id="IPR012337">
    <property type="entry name" value="RNaseH-like_sf"/>
</dbReference>
<evidence type="ECO:0000256" key="2">
    <source>
        <dbReference type="ARBA" id="ARBA00022801"/>
    </source>
</evidence>
<keyword evidence="3 6" id="KW-0269">Exonuclease</keyword>
<dbReference type="CDD" id="cd06137">
    <property type="entry name" value="DEDDh_RNase"/>
    <property type="match status" value="1"/>
</dbReference>
<proteinExistence type="predicted"/>
<evidence type="ECO:0000256" key="4">
    <source>
        <dbReference type="SAM" id="MobiDB-lite"/>
    </source>
</evidence>
<feature type="domain" description="Exonuclease" evidence="5">
    <location>
        <begin position="106"/>
        <end position="281"/>
    </location>
</feature>
<dbReference type="Gene3D" id="3.30.420.10">
    <property type="entry name" value="Ribonuclease H-like superfamily/Ribonuclease H"/>
    <property type="match status" value="1"/>
</dbReference>
<name>K9GJN9_PEND1</name>
<accession>K9GJN9</accession>
<feature type="compositionally biased region" description="Basic and acidic residues" evidence="4">
    <location>
        <begin position="296"/>
        <end position="305"/>
    </location>
</feature>
<feature type="compositionally biased region" description="Low complexity" evidence="4">
    <location>
        <begin position="1"/>
        <end position="22"/>
    </location>
</feature>
<dbReference type="GO" id="GO:0000027">
    <property type="term" value="P:ribosomal large subunit assembly"/>
    <property type="evidence" value="ECO:0007669"/>
    <property type="project" value="TreeGrafter"/>
</dbReference>
<dbReference type="GO" id="GO:0003676">
    <property type="term" value="F:nucleic acid binding"/>
    <property type="evidence" value="ECO:0007669"/>
    <property type="project" value="InterPro"/>
</dbReference>
<dbReference type="RefSeq" id="XP_014538370.2">
    <property type="nucleotide sequence ID" value="XM_014682884.2"/>
</dbReference>
<dbReference type="InterPro" id="IPR013520">
    <property type="entry name" value="Ribonucl_H"/>
</dbReference>
<evidence type="ECO:0000259" key="5">
    <source>
        <dbReference type="SMART" id="SM00479"/>
    </source>
</evidence>
<dbReference type="Proteomes" id="UP000009886">
    <property type="component" value="Unassembled WGS sequence"/>
</dbReference>
<gene>
    <name evidence="6" type="ORF">PDIP_09850</name>
</gene>
<feature type="region of interest" description="Disordered" evidence="4">
    <location>
        <begin position="1"/>
        <end position="24"/>
    </location>
</feature>
<dbReference type="EMBL" id="AKCU01000070">
    <property type="protein sequence ID" value="EKV21159.1"/>
    <property type="molecule type" value="Genomic_DNA"/>
</dbReference>
<dbReference type="OrthoDB" id="16516at2759"/>
<dbReference type="InterPro" id="IPR036397">
    <property type="entry name" value="RNaseH_sf"/>
</dbReference>
<dbReference type="VEuPathDB" id="FungiDB:PDIP_09850"/>
<evidence type="ECO:0000313" key="6">
    <source>
        <dbReference type="EMBL" id="EKV21159.1"/>
    </source>
</evidence>